<reference evidence="3 4" key="1">
    <citation type="submission" date="2017-09" db="EMBL/GenBank/DDBJ databases">
        <title>WGS assembly of Aquilegia coerulea Goldsmith.</title>
        <authorList>
            <person name="Hodges S."/>
            <person name="Kramer E."/>
            <person name="Nordborg M."/>
            <person name="Tomkins J."/>
            <person name="Borevitz J."/>
            <person name="Derieg N."/>
            <person name="Yan J."/>
            <person name="Mihaltcheva S."/>
            <person name="Hayes R.D."/>
            <person name="Rokhsar D."/>
        </authorList>
    </citation>
    <scope>NUCLEOTIDE SEQUENCE [LARGE SCALE GENOMIC DNA]</scope>
    <source>
        <strain evidence="4">cv. Goldsmith</strain>
    </source>
</reference>
<evidence type="ECO:0000313" key="4">
    <source>
        <dbReference type="Proteomes" id="UP000230069"/>
    </source>
</evidence>
<protein>
    <submittedName>
        <fullName evidence="3">Uncharacterized protein</fullName>
    </submittedName>
</protein>
<feature type="region of interest" description="Disordered" evidence="2">
    <location>
        <begin position="28"/>
        <end position="98"/>
    </location>
</feature>
<keyword evidence="1" id="KW-0175">Coiled coil</keyword>
<name>A0A2G5CJ12_AQUCA</name>
<dbReference type="AlphaFoldDB" id="A0A2G5CJ12"/>
<evidence type="ECO:0000313" key="3">
    <source>
        <dbReference type="EMBL" id="PIA31276.1"/>
    </source>
</evidence>
<feature type="compositionally biased region" description="Polar residues" evidence="2">
    <location>
        <begin position="37"/>
        <end position="58"/>
    </location>
</feature>
<dbReference type="InParanoid" id="A0A2G5CJ12"/>
<keyword evidence="4" id="KW-1185">Reference proteome</keyword>
<evidence type="ECO:0000256" key="2">
    <source>
        <dbReference type="SAM" id="MobiDB-lite"/>
    </source>
</evidence>
<gene>
    <name evidence="3" type="ORF">AQUCO_05100066v1</name>
</gene>
<organism evidence="3 4">
    <name type="scientific">Aquilegia coerulea</name>
    <name type="common">Rocky mountain columbine</name>
    <dbReference type="NCBI Taxonomy" id="218851"/>
    <lineage>
        <taxon>Eukaryota</taxon>
        <taxon>Viridiplantae</taxon>
        <taxon>Streptophyta</taxon>
        <taxon>Embryophyta</taxon>
        <taxon>Tracheophyta</taxon>
        <taxon>Spermatophyta</taxon>
        <taxon>Magnoliopsida</taxon>
        <taxon>Ranunculales</taxon>
        <taxon>Ranunculaceae</taxon>
        <taxon>Thalictroideae</taxon>
        <taxon>Aquilegia</taxon>
    </lineage>
</organism>
<accession>A0A2G5CJ12</accession>
<feature type="region of interest" description="Disordered" evidence="2">
    <location>
        <begin position="530"/>
        <end position="565"/>
    </location>
</feature>
<dbReference type="PANTHER" id="PTHR33448">
    <property type="entry name" value="CHLOROPLAST PROTEIN HCF243-RELATED"/>
    <property type="match status" value="1"/>
</dbReference>
<sequence>MDFERNNHSNGNGSELFICFTSRPSFSSSSSMKISSKQPILSPNHSRDQPTLSFSSSLNRRHGSMKGSGGGGGQASPMFKKRGSGSGSGFENAEPTSPKVTCIGQVRVKTKKQGKKMMNLRKREDTQGEILLEKKGEEEGLSSSTHRNQKWVHLPLTICEALRGFGAEFNCFQPCGGNSSRSCSSRSRVEKRRTMSSCGAVFAKWLMALQEGEEEKRREIRVIVGEEEKREEKMEIDEEKKRRVEEKIGGYEEERFSICIPPRNALLLMRCRSDPLKMSALANRFWDSPIQDDDGEEEDGDSELEEEEDDDDEVVEEQEYLVEEENPLKEQCVSAGIDEEEQEISVEEENPLQVTEIDEELEISLKEEDPLMEEWGLAELFEEHVESVEEETPLKEQSDCAEVVEEQEEEEECSVEGQCGTDEIIVANLTDEEILLKEQCVSAEIIVVNLTDEEILLKEQCVSAEIVEERENLVEEEALLKEEEEELKEEATTIAESTFESVEVIETIEREEKESEAVVEEEKEIEEMALEKENEEEFENRNCSGLDTEHEEQTNNIEEEKRSKDRESAVLPDCLLMMLCEPKLSMEVSKETWVCSTDFTQRRSQKKVIQIDGGDNKIMNKGLENFNPAQQKNQQLSCISYPVQSMASMIEQKLMNAVAYEPFVLTRCKSEPLRTSAKLVPDACFWKNQQLEPRPGVGF</sequence>
<dbReference type="STRING" id="218851.A0A2G5CJ12"/>
<feature type="compositionally biased region" description="Basic and acidic residues" evidence="2">
    <location>
        <begin position="547"/>
        <end position="565"/>
    </location>
</feature>
<feature type="compositionally biased region" description="Acidic residues" evidence="2">
    <location>
        <begin position="290"/>
        <end position="313"/>
    </location>
</feature>
<evidence type="ECO:0000256" key="1">
    <source>
        <dbReference type="SAM" id="Coils"/>
    </source>
</evidence>
<feature type="region of interest" description="Disordered" evidence="2">
    <location>
        <begin position="287"/>
        <end position="313"/>
    </location>
</feature>
<proteinExistence type="predicted"/>
<dbReference type="OrthoDB" id="1934890at2759"/>
<dbReference type="EMBL" id="KZ305068">
    <property type="protein sequence ID" value="PIA31276.1"/>
    <property type="molecule type" value="Genomic_DNA"/>
</dbReference>
<dbReference type="PANTHER" id="PTHR33448:SF4">
    <property type="entry name" value="CHLOROPLAST PROTEIN HCF243"/>
    <property type="match status" value="1"/>
</dbReference>
<dbReference type="Proteomes" id="UP000230069">
    <property type="component" value="Unassembled WGS sequence"/>
</dbReference>
<feature type="coiled-coil region" evidence="1">
    <location>
        <begin position="227"/>
        <end position="254"/>
    </location>
</feature>